<dbReference type="PROSITE" id="PS50005">
    <property type="entry name" value="TPR"/>
    <property type="match status" value="2"/>
</dbReference>
<dbReference type="FunFam" id="1.25.40.10:FF:000552">
    <property type="entry name" value="UDP-N-acetylglucosaminyltransferase (AFU_orthologue AFUA_1G03380)"/>
    <property type="match status" value="1"/>
</dbReference>
<dbReference type="GO" id="GO:0006493">
    <property type="term" value="P:protein O-linked glycosylation"/>
    <property type="evidence" value="ECO:0007669"/>
    <property type="project" value="TreeGrafter"/>
</dbReference>
<evidence type="ECO:0000256" key="1">
    <source>
        <dbReference type="ARBA" id="ARBA00004922"/>
    </source>
</evidence>
<evidence type="ECO:0000256" key="3">
    <source>
        <dbReference type="ARBA" id="ARBA00011970"/>
    </source>
</evidence>
<comment type="caution">
    <text evidence="11">The sequence shown here is derived from an EMBL/GenBank/DDBJ whole genome shotgun (WGS) entry which is preliminary data.</text>
</comment>
<dbReference type="PANTHER" id="PTHR44998:SF1">
    <property type="entry name" value="UDP-N-ACETYLGLUCOSAMINE--PEPTIDE N-ACETYLGLUCOSAMINYLTRANSFERASE 110 KDA SUBUNIT"/>
    <property type="match status" value="1"/>
</dbReference>
<comment type="pathway">
    <text evidence="1">Protein modification; protein glycosylation.</text>
</comment>
<dbReference type="InterPro" id="IPR019734">
    <property type="entry name" value="TPR_rpt"/>
</dbReference>
<dbReference type="PANTHER" id="PTHR44998">
    <property type="match status" value="1"/>
</dbReference>
<feature type="compositionally biased region" description="Polar residues" evidence="9">
    <location>
        <begin position="1"/>
        <end position="15"/>
    </location>
</feature>
<dbReference type="Gene3D" id="3.40.50.2000">
    <property type="entry name" value="Glycogen Phosphorylase B"/>
    <property type="match status" value="1"/>
</dbReference>
<protein>
    <recommendedName>
        <fullName evidence="3">protein O-GlcNAc transferase</fullName>
        <ecNumber evidence="3">2.4.1.255</ecNumber>
    </recommendedName>
</protein>
<evidence type="ECO:0000256" key="8">
    <source>
        <dbReference type="PROSITE-ProRule" id="PRU00339"/>
    </source>
</evidence>
<feature type="region of interest" description="Disordered" evidence="9">
    <location>
        <begin position="295"/>
        <end position="325"/>
    </location>
</feature>
<name>A0A5N6K4M4_MONLA</name>
<evidence type="ECO:0000256" key="9">
    <source>
        <dbReference type="SAM" id="MobiDB-lite"/>
    </source>
</evidence>
<dbReference type="OrthoDB" id="421121at2759"/>
<gene>
    <name evidence="11" type="ORF">EYC80_002677</name>
</gene>
<comment type="similarity">
    <text evidence="2">Belongs to the glycosyltransferase 41 family. O-GlcNAc transferase subfamily.</text>
</comment>
<dbReference type="EC" id="2.4.1.255" evidence="3"/>
<dbReference type="FunFam" id="3.40.50.11380:FF:000004">
    <property type="entry name" value="UDP-N-acetylglucosaminyltransferase (AFU_orthologue AFUA_1G03380)"/>
    <property type="match status" value="1"/>
</dbReference>
<feature type="compositionally biased region" description="Polar residues" evidence="9">
    <location>
        <begin position="295"/>
        <end position="320"/>
    </location>
</feature>
<accession>A0A5N6K4M4</accession>
<evidence type="ECO:0000256" key="6">
    <source>
        <dbReference type="ARBA" id="ARBA00022737"/>
    </source>
</evidence>
<evidence type="ECO:0000313" key="11">
    <source>
        <dbReference type="EMBL" id="KAB8297328.1"/>
    </source>
</evidence>
<proteinExistence type="inferred from homology"/>
<dbReference type="FunFam" id="3.40.50.2000:FF:000110">
    <property type="entry name" value="UDP-N-acetylglucosaminyltransferase protein"/>
    <property type="match status" value="1"/>
</dbReference>
<feature type="region of interest" description="Disordered" evidence="9">
    <location>
        <begin position="1"/>
        <end position="67"/>
    </location>
</feature>
<dbReference type="Gene3D" id="3.40.50.11380">
    <property type="match status" value="1"/>
</dbReference>
<sequence length="1669" mass="186205">MNPQVARNYPSQQLGATPGYGNPPFEPSPQTGRSNRPAPLPYRSSRILNSSSTLAPPHRAYPVDSNEYQRPILVGRSLSDQEFGEQHMLRRKTPNGTLAAGYDGTPVQWSSKAPALKHVVLDASGASIFSDGSNGMAGTGWNFNSPNNFNNLDQQVNNASPQTWTTFPPLQNNFYNSPGYVSPMHQIPSYFSPTGFSVPTARQPAYQPGPGPTASNDGGLYGPYWPDGSYTPYRPAAYRDHTYGGHNFQHINHASDYYGGAQPLRQSDLNNINPPFQRDLPFMQINDHSQSYDSMPQSLYQTGGSTNGVFSDPSRPSAQPLSRAGNAQFKEKTLSWAHTIYVDLLAYLHQTKRDSRQNRLSHGSKPYAKSVIYPKPPRQPSSSFSSPGNSHDDIPPRGHRPSLSHRASYGFSDSSEGRYSRSLNQVMGAPHYVSFQSSQLNSASPPANAQEALDLLTALCEESNWTWIDGMLLGGCLAYGLEDYNRARDWYEKIIVIDPRHVEAISNLAATLLCLQRRDEAEANWRKSVNLRPNYFEAVEHLIGLLCGDHRGSEAVAIIEFVERSLRISKLDDHHDHYSETSSNTDRESHDFASATSDTIVDYDDRDHPLTFNDRLEDGSEKIGFGSSGFAIPGSDNGRILALIHAKGNMLYALGDVSAASKAFEDAVVISAGKGVGGIQGLIRRIIDSLSLDCFPGMRTEPASLHNPAPASLPLLLPPDKALDAKTLVFPRNGELPGLRYVPQGLAQKAAISTTSNSLLSLAKIFQDGMSNSTSQRISKMPTGVGDILALYYLSLSLQPSPSTANNVGILLASVQQPAAHRPIPSRDPTGFTTIPGVVPGSGVALALAYYNYGLLLDSRHAHLYTNLGSLLKDIGQLPAAIKMYEKAVHCDGTFDIALANLANAVKDQGRTSDAIEYYKRAVKASPDFAEAVCGLSNALNSVCDWKGRGGVILDGGKRDRWHVDDGGMITEANRNKSGGGLMKRVVDIVAKQLREGSTWGRGTLQGQAFSHFLQQLEAADCGGEWSPEKRESIETALNAWAGHRWEGARIVRLVERATKRATYRWYVDRHIKKKEYSPGFYPRPHFPSSLSIPSAPTVLPFHTFTCPLSAKDIRLISQRNALRISCSTLRSPWMQGSVFPPPSPPRPHLNVGYVSSDFNNHPLAHLMQSVFGFHNPSRVKAFCYATTASDNSVHRQQIEREAPVFRDVSSWTADRLVNQIVQDGIHILINLNGYTRGARNEVFAARPAPIQMSFMGFAGTLGAEWCDYLLADETAIPPDTLRPWRRNIDLEDQVEDEQSIDEDRWVYSENIIFCRDTFFCCDHAQSEPRDQQASWDEEQTTRWKMRKQLFPTLSDDAIILGNFNQLYKIEPTTFRTWLRILDKVPKAILWLLRFPDLGESNLKATARDWAGESVASRIWFTDVAPKHQHISRARVCDLFLDTPECNAHTTAADVLWSSTPLLTLPRYKYKMCSRMAASILKGALPRGEEGKRAASELIAKDEEQYEEFAIRLAKNFHYDTNKGYGVGRGRLGDLRRLLYESRYDCALFDTRRWVRDLEWAYEVAWKRMCMVRYHLDRIGLGGLDGWLDSGIYSRDIGYRKTKRILMLRHLWFVVVVGGEVGCFERLLYSYQFQNLTYKTQISITPKKSYKSMNSIVKTNWYINDTKSF</sequence>
<feature type="repeat" description="TPR" evidence="8">
    <location>
        <begin position="862"/>
        <end position="895"/>
    </location>
</feature>
<keyword evidence="12" id="KW-1185">Reference proteome</keyword>
<keyword evidence="7 8" id="KW-0802">TPR repeat</keyword>
<keyword evidence="5" id="KW-0808">Transferase</keyword>
<feature type="repeat" description="TPR" evidence="8">
    <location>
        <begin position="896"/>
        <end position="929"/>
    </location>
</feature>
<dbReference type="InterPro" id="IPR029489">
    <property type="entry name" value="OGT/SEC/SPY_C"/>
</dbReference>
<dbReference type="SUPFAM" id="SSF48452">
    <property type="entry name" value="TPR-like"/>
    <property type="match status" value="1"/>
</dbReference>
<evidence type="ECO:0000259" key="10">
    <source>
        <dbReference type="Pfam" id="PF13844"/>
    </source>
</evidence>
<dbReference type="SMART" id="SM00028">
    <property type="entry name" value="TPR"/>
    <property type="match status" value="5"/>
</dbReference>
<evidence type="ECO:0000256" key="7">
    <source>
        <dbReference type="ARBA" id="ARBA00022803"/>
    </source>
</evidence>
<dbReference type="GO" id="GO:0097363">
    <property type="term" value="F:protein O-acetylglucosaminyltransferase activity"/>
    <property type="evidence" value="ECO:0007669"/>
    <property type="project" value="UniProtKB-EC"/>
</dbReference>
<evidence type="ECO:0000256" key="5">
    <source>
        <dbReference type="ARBA" id="ARBA00022679"/>
    </source>
</evidence>
<evidence type="ECO:0000313" key="12">
    <source>
        <dbReference type="Proteomes" id="UP000326757"/>
    </source>
</evidence>
<reference evidence="11 12" key="1">
    <citation type="submission" date="2019-06" db="EMBL/GenBank/DDBJ databases">
        <title>Genome Sequence of the Brown Rot Fungal Pathogen Monilinia laxa.</title>
        <authorList>
            <person name="De Miccolis Angelini R.M."/>
            <person name="Landi L."/>
            <person name="Abate D."/>
            <person name="Pollastro S."/>
            <person name="Romanazzi G."/>
            <person name="Faretra F."/>
        </authorList>
    </citation>
    <scope>NUCLEOTIDE SEQUENCE [LARGE SCALE GENOMIC DNA]</scope>
    <source>
        <strain evidence="11 12">Mlax316</strain>
    </source>
</reference>
<keyword evidence="6" id="KW-0677">Repeat</keyword>
<evidence type="ECO:0000256" key="2">
    <source>
        <dbReference type="ARBA" id="ARBA00005386"/>
    </source>
</evidence>
<feature type="domain" description="O-GlcNAc transferase C-terminal" evidence="10">
    <location>
        <begin position="1351"/>
        <end position="1558"/>
    </location>
</feature>
<dbReference type="Pfam" id="PF13181">
    <property type="entry name" value="TPR_8"/>
    <property type="match status" value="2"/>
</dbReference>
<keyword evidence="4" id="KW-0328">Glycosyltransferase</keyword>
<organism evidence="11 12">
    <name type="scientific">Monilinia laxa</name>
    <name type="common">Brown rot fungus</name>
    <name type="synonym">Sclerotinia laxa</name>
    <dbReference type="NCBI Taxonomy" id="61186"/>
    <lineage>
        <taxon>Eukaryota</taxon>
        <taxon>Fungi</taxon>
        <taxon>Dikarya</taxon>
        <taxon>Ascomycota</taxon>
        <taxon>Pezizomycotina</taxon>
        <taxon>Leotiomycetes</taxon>
        <taxon>Helotiales</taxon>
        <taxon>Sclerotiniaceae</taxon>
        <taxon>Monilinia</taxon>
    </lineage>
</organism>
<evidence type="ECO:0000256" key="4">
    <source>
        <dbReference type="ARBA" id="ARBA00022676"/>
    </source>
</evidence>
<feature type="domain" description="O-GlcNAc transferase C-terminal" evidence="10">
    <location>
        <begin position="1096"/>
        <end position="1278"/>
    </location>
</feature>
<feature type="region of interest" description="Disordered" evidence="9">
    <location>
        <begin position="353"/>
        <end position="416"/>
    </location>
</feature>
<dbReference type="Proteomes" id="UP000326757">
    <property type="component" value="Unassembled WGS sequence"/>
</dbReference>
<dbReference type="EMBL" id="VIGI01000008">
    <property type="protein sequence ID" value="KAB8297328.1"/>
    <property type="molecule type" value="Genomic_DNA"/>
</dbReference>
<dbReference type="Pfam" id="PF13844">
    <property type="entry name" value="Glyco_transf_41"/>
    <property type="match status" value="2"/>
</dbReference>
<dbReference type="Gene3D" id="1.25.40.10">
    <property type="entry name" value="Tetratricopeptide repeat domain"/>
    <property type="match status" value="3"/>
</dbReference>
<dbReference type="InterPro" id="IPR011990">
    <property type="entry name" value="TPR-like_helical_dom_sf"/>
</dbReference>
<dbReference type="FunFam" id="1.25.40.10:FF:000180">
    <property type="entry name" value="Related to UDP-N-acetylglucosaminyltransferase"/>
    <property type="match status" value="1"/>
</dbReference>